<sequence>MSVAGRLSALLDRAIAGLSGWLGRLAAVLLMAMVGVVLADIMSRTLFKLTGGGLDLTFPGGVELVSLGLLFTLLCAMPRAVESGQVVVDLTTHRLSPLGRRRLQGFFALGYAGLGAVMARHAGLDVSAAARAQETTQDLLIPLAPIHAAEAVAAGVLTLAALRVAVRALAGRPEAEESPR</sequence>
<keyword evidence="5 7" id="KW-1133">Transmembrane helix</keyword>
<dbReference type="GO" id="GO:0005886">
    <property type="term" value="C:plasma membrane"/>
    <property type="evidence" value="ECO:0007669"/>
    <property type="project" value="UniProtKB-SubCell"/>
</dbReference>
<keyword evidence="6 7" id="KW-0472">Membrane</keyword>
<feature type="transmembrane region" description="Helical" evidence="7">
    <location>
        <begin position="21"/>
        <end position="42"/>
    </location>
</feature>
<evidence type="ECO:0000256" key="4">
    <source>
        <dbReference type="ARBA" id="ARBA00022692"/>
    </source>
</evidence>
<comment type="function">
    <text evidence="7">Part of the tripartite ATP-independent periplasmic (TRAP) transport system.</text>
</comment>
<proteinExistence type="inferred from homology"/>
<keyword evidence="10" id="KW-1185">Reference proteome</keyword>
<comment type="similarity">
    <text evidence="7">Belongs to the TRAP transporter small permease family.</text>
</comment>
<evidence type="ECO:0000256" key="6">
    <source>
        <dbReference type="ARBA" id="ARBA00023136"/>
    </source>
</evidence>
<keyword evidence="3" id="KW-1003">Cell membrane</keyword>
<dbReference type="OrthoDB" id="7363305at2"/>
<dbReference type="Proteomes" id="UP000217076">
    <property type="component" value="Unassembled WGS sequence"/>
</dbReference>
<protein>
    <recommendedName>
        <fullName evidence="7">TRAP transporter small permease protein</fullName>
    </recommendedName>
</protein>
<dbReference type="RefSeq" id="WP_092617661.1">
    <property type="nucleotide sequence ID" value="NZ_FNCV01000004.1"/>
</dbReference>
<gene>
    <name evidence="9" type="ORF">SAMN05421742_10459</name>
</gene>
<comment type="subcellular location">
    <subcellularLocation>
        <location evidence="7">Cell inner membrane</location>
        <topology evidence="7">Multi-pass membrane protein</topology>
    </subcellularLocation>
    <subcellularLocation>
        <location evidence="1">Cell membrane</location>
        <topology evidence="1">Multi-pass membrane protein</topology>
    </subcellularLocation>
</comment>
<comment type="subunit">
    <text evidence="7">The complex comprises the extracytoplasmic solute receptor protein and the two transmembrane proteins.</text>
</comment>
<keyword evidence="2 7" id="KW-0813">Transport</keyword>
<feature type="domain" description="Tripartite ATP-independent periplasmic transporters DctQ component" evidence="8">
    <location>
        <begin position="33"/>
        <end position="170"/>
    </location>
</feature>
<dbReference type="Pfam" id="PF04290">
    <property type="entry name" value="DctQ"/>
    <property type="match status" value="1"/>
</dbReference>
<dbReference type="STRING" id="83401.SAMN05421742_10459"/>
<organism evidence="9 10">
    <name type="scientific">Roseospirillum parvum</name>
    <dbReference type="NCBI Taxonomy" id="83401"/>
    <lineage>
        <taxon>Bacteria</taxon>
        <taxon>Pseudomonadati</taxon>
        <taxon>Pseudomonadota</taxon>
        <taxon>Alphaproteobacteria</taxon>
        <taxon>Rhodospirillales</taxon>
        <taxon>Rhodospirillaceae</taxon>
        <taxon>Roseospirillum</taxon>
    </lineage>
</organism>
<keyword evidence="4 7" id="KW-0812">Transmembrane</keyword>
<reference evidence="10" key="1">
    <citation type="submission" date="2016-10" db="EMBL/GenBank/DDBJ databases">
        <authorList>
            <person name="Varghese N."/>
            <person name="Submissions S."/>
        </authorList>
    </citation>
    <scope>NUCLEOTIDE SEQUENCE [LARGE SCALE GENOMIC DNA]</scope>
    <source>
        <strain evidence="10">930I</strain>
    </source>
</reference>
<evidence type="ECO:0000313" key="10">
    <source>
        <dbReference type="Proteomes" id="UP000217076"/>
    </source>
</evidence>
<accession>A0A1G7ZB34</accession>
<feature type="transmembrane region" description="Helical" evidence="7">
    <location>
        <begin position="62"/>
        <end position="81"/>
    </location>
</feature>
<dbReference type="InterPro" id="IPR055348">
    <property type="entry name" value="DctQ"/>
</dbReference>
<evidence type="ECO:0000256" key="1">
    <source>
        <dbReference type="ARBA" id="ARBA00004651"/>
    </source>
</evidence>
<evidence type="ECO:0000259" key="8">
    <source>
        <dbReference type="Pfam" id="PF04290"/>
    </source>
</evidence>
<evidence type="ECO:0000313" key="9">
    <source>
        <dbReference type="EMBL" id="SDH05962.1"/>
    </source>
</evidence>
<dbReference type="GO" id="GO:0022857">
    <property type="term" value="F:transmembrane transporter activity"/>
    <property type="evidence" value="ECO:0007669"/>
    <property type="project" value="UniProtKB-UniRule"/>
</dbReference>
<evidence type="ECO:0000256" key="7">
    <source>
        <dbReference type="RuleBase" id="RU369079"/>
    </source>
</evidence>
<dbReference type="AlphaFoldDB" id="A0A1G7ZB34"/>
<feature type="transmembrane region" description="Helical" evidence="7">
    <location>
        <begin position="102"/>
        <end position="119"/>
    </location>
</feature>
<keyword evidence="7" id="KW-0997">Cell inner membrane</keyword>
<name>A0A1G7ZB34_9PROT</name>
<dbReference type="EMBL" id="FNCV01000004">
    <property type="protein sequence ID" value="SDH05962.1"/>
    <property type="molecule type" value="Genomic_DNA"/>
</dbReference>
<evidence type="ECO:0000256" key="3">
    <source>
        <dbReference type="ARBA" id="ARBA00022475"/>
    </source>
</evidence>
<evidence type="ECO:0000256" key="2">
    <source>
        <dbReference type="ARBA" id="ARBA00022448"/>
    </source>
</evidence>
<evidence type="ECO:0000256" key="5">
    <source>
        <dbReference type="ARBA" id="ARBA00022989"/>
    </source>
</evidence>
<feature type="transmembrane region" description="Helical" evidence="7">
    <location>
        <begin position="139"/>
        <end position="162"/>
    </location>
</feature>